<dbReference type="OrthoDB" id="1896044at2759"/>
<gene>
    <name evidence="2" type="ORF">TanjilG_11119</name>
</gene>
<protein>
    <submittedName>
        <fullName evidence="2">Uncharacterized protein</fullName>
    </submittedName>
</protein>
<evidence type="ECO:0000256" key="1">
    <source>
        <dbReference type="SAM" id="Phobius"/>
    </source>
</evidence>
<comment type="caution">
    <text evidence="2">The sequence shown here is derived from an EMBL/GenBank/DDBJ whole genome shotgun (WGS) entry which is preliminary data.</text>
</comment>
<feature type="transmembrane region" description="Helical" evidence="1">
    <location>
        <begin position="433"/>
        <end position="457"/>
    </location>
</feature>
<dbReference type="KEGG" id="lang:109338286"/>
<keyword evidence="1" id="KW-0472">Membrane</keyword>
<keyword evidence="1" id="KW-0812">Transmembrane</keyword>
<dbReference type="PANTHER" id="PTHR31170">
    <property type="entry name" value="BNAC04G53230D PROTEIN"/>
    <property type="match status" value="1"/>
</dbReference>
<dbReference type="Gramene" id="OIW20420">
    <property type="protein sequence ID" value="OIW20420"/>
    <property type="gene ID" value="TanjilG_11119"/>
</dbReference>
<dbReference type="Proteomes" id="UP000188354">
    <property type="component" value="Unassembled WGS sequence"/>
</dbReference>
<dbReference type="AlphaFoldDB" id="A0A394DAE2"/>
<evidence type="ECO:0000313" key="2">
    <source>
        <dbReference type="EMBL" id="OIW20420.1"/>
    </source>
</evidence>
<keyword evidence="3" id="KW-1185">Reference proteome</keyword>
<dbReference type="EMBL" id="MLAU01009271">
    <property type="protein sequence ID" value="OIW20420.1"/>
    <property type="molecule type" value="Genomic_DNA"/>
</dbReference>
<sequence>MQQMKKIELQENGSIKRENEHKSLIIDMEAMLESVELPLVSHCCIYKVPQKIRKLNEQVYTPSIVSIGPFHNGDKRLESMEDLKLRYLKSFLERTQKGLQDCIEYIKKSEEVIRCCYSETIEQSSDDFVRIILIDACFIIEYFIRSLEWPQEDPLLSKPWLRCDVKLDLILLENQLPWFVLEDLFNLTEPGCLNGEDHDQVSSFIDVAFHYFRVNFMQSIFPSGTNNTKFTLHYFHEHYKQYIMKPDEVSMQLQNLTDLLRIFYLPPDMLPRRRKETVKHLYSASQLVEAGVKLHVGDDKNILELQFMKGVLTIPRFEVCHWTEILIRNVIAFEQCHYPFQTYITDYIILLDFLIDTSLDVDTLVDNGIMVNTLGDSSAVANMVNNLCINVVQENINAGYIPLCEKLNGFYEDPFHKYKASFIHDYFSSPWKIASFVAAILLLLLTLIQAICSVISLF</sequence>
<name>A0A394DAE2_LUPAN</name>
<accession>A0A394DAE2</accession>
<keyword evidence="1" id="KW-1133">Transmembrane helix</keyword>
<reference evidence="2 3" key="1">
    <citation type="journal article" date="2017" name="Plant Biotechnol. J.">
        <title>A comprehensive draft genome sequence for lupin (Lupinus angustifolius), an emerging health food: insights into plant-microbe interactions and legume evolution.</title>
        <authorList>
            <person name="Hane J.K."/>
            <person name="Ming Y."/>
            <person name="Kamphuis L.G."/>
            <person name="Nelson M.N."/>
            <person name="Garg G."/>
            <person name="Atkins C.A."/>
            <person name="Bayer P.E."/>
            <person name="Bravo A."/>
            <person name="Bringans S."/>
            <person name="Cannon S."/>
            <person name="Edwards D."/>
            <person name="Foley R."/>
            <person name="Gao L.L."/>
            <person name="Harrison M.J."/>
            <person name="Huang W."/>
            <person name="Hurgobin B."/>
            <person name="Li S."/>
            <person name="Liu C.W."/>
            <person name="McGrath A."/>
            <person name="Morahan G."/>
            <person name="Murray J."/>
            <person name="Weller J."/>
            <person name="Jian J."/>
            <person name="Singh K.B."/>
        </authorList>
    </citation>
    <scope>NUCLEOTIDE SEQUENCE [LARGE SCALE GENOMIC DNA]</scope>
    <source>
        <strain evidence="3">cv. Tanjil</strain>
        <tissue evidence="2">Whole plant</tissue>
    </source>
</reference>
<proteinExistence type="predicted"/>
<dbReference type="PANTHER" id="PTHR31170:SF19">
    <property type="match status" value="1"/>
</dbReference>
<organism evidence="2 3">
    <name type="scientific">Lupinus angustifolius</name>
    <name type="common">Narrow-leaved blue lupine</name>
    <dbReference type="NCBI Taxonomy" id="3871"/>
    <lineage>
        <taxon>Eukaryota</taxon>
        <taxon>Viridiplantae</taxon>
        <taxon>Streptophyta</taxon>
        <taxon>Embryophyta</taxon>
        <taxon>Tracheophyta</taxon>
        <taxon>Spermatophyta</taxon>
        <taxon>Magnoliopsida</taxon>
        <taxon>eudicotyledons</taxon>
        <taxon>Gunneridae</taxon>
        <taxon>Pentapetalae</taxon>
        <taxon>rosids</taxon>
        <taxon>fabids</taxon>
        <taxon>Fabales</taxon>
        <taxon>Fabaceae</taxon>
        <taxon>Papilionoideae</taxon>
        <taxon>50 kb inversion clade</taxon>
        <taxon>genistoids sensu lato</taxon>
        <taxon>core genistoids</taxon>
        <taxon>Genisteae</taxon>
        <taxon>Lupinus</taxon>
    </lineage>
</organism>
<dbReference type="Pfam" id="PF03140">
    <property type="entry name" value="DUF247"/>
    <property type="match status" value="1"/>
</dbReference>
<dbReference type="InterPro" id="IPR004158">
    <property type="entry name" value="DUF247_pln"/>
</dbReference>
<evidence type="ECO:0000313" key="3">
    <source>
        <dbReference type="Proteomes" id="UP000188354"/>
    </source>
</evidence>
<dbReference type="STRING" id="3871.A0A394DAE2"/>